<dbReference type="RefSeq" id="XP_058331395.1">
    <property type="nucleotide sequence ID" value="XM_058472392.1"/>
</dbReference>
<dbReference type="GeneID" id="83199695"/>
<evidence type="ECO:0000313" key="2">
    <source>
        <dbReference type="Proteomes" id="UP001150941"/>
    </source>
</evidence>
<evidence type="ECO:0000313" key="1">
    <source>
        <dbReference type="EMBL" id="KAJ5238476.1"/>
    </source>
</evidence>
<dbReference type="AlphaFoldDB" id="A0A9W9TRA5"/>
<sequence>MVVKEDLEGLDFSSGVDVRRDRERRNDPISIHHHSEGHIGLASQTHSAIVGPNGAYFRVQGGIASRPITEATQEAHWLKHQPVGSWYICPSQPRDSKHVAQLLGHLTVKEDGVLGGPLTKVIRPEMIVREADDLLSFDELVFVGVHGHMTLCDKAKSAFEPEMRQSQSRHIVRKAEDVAKATWHRLFTIAARFLRMDHVKGLRPVPQSCVMQLLSVFGSQVFG</sequence>
<organism evidence="1 2">
    <name type="scientific">Penicillium chermesinum</name>
    <dbReference type="NCBI Taxonomy" id="63820"/>
    <lineage>
        <taxon>Eukaryota</taxon>
        <taxon>Fungi</taxon>
        <taxon>Dikarya</taxon>
        <taxon>Ascomycota</taxon>
        <taxon>Pezizomycotina</taxon>
        <taxon>Eurotiomycetes</taxon>
        <taxon>Eurotiomycetidae</taxon>
        <taxon>Eurotiales</taxon>
        <taxon>Aspergillaceae</taxon>
        <taxon>Penicillium</taxon>
    </lineage>
</organism>
<reference evidence="1" key="1">
    <citation type="submission" date="2022-11" db="EMBL/GenBank/DDBJ databases">
        <authorList>
            <person name="Petersen C."/>
        </authorList>
    </citation>
    <scope>NUCLEOTIDE SEQUENCE</scope>
    <source>
        <strain evidence="1">IBT 19713</strain>
    </source>
</reference>
<protein>
    <submittedName>
        <fullName evidence="1">Uncharacterized protein</fullName>
    </submittedName>
</protein>
<comment type="caution">
    <text evidence="1">The sequence shown here is derived from an EMBL/GenBank/DDBJ whole genome shotgun (WGS) entry which is preliminary data.</text>
</comment>
<accession>A0A9W9TRA5</accession>
<keyword evidence="2" id="KW-1185">Reference proteome</keyword>
<dbReference type="EMBL" id="JAPQKS010000003">
    <property type="protein sequence ID" value="KAJ5238476.1"/>
    <property type="molecule type" value="Genomic_DNA"/>
</dbReference>
<reference evidence="1" key="2">
    <citation type="journal article" date="2023" name="IMA Fungus">
        <title>Comparative genomic study of the Penicillium genus elucidates a diverse pangenome and 15 lateral gene transfer events.</title>
        <authorList>
            <person name="Petersen C."/>
            <person name="Sorensen T."/>
            <person name="Nielsen M.R."/>
            <person name="Sondergaard T.E."/>
            <person name="Sorensen J.L."/>
            <person name="Fitzpatrick D.A."/>
            <person name="Frisvad J.C."/>
            <person name="Nielsen K.L."/>
        </authorList>
    </citation>
    <scope>NUCLEOTIDE SEQUENCE</scope>
    <source>
        <strain evidence="1">IBT 19713</strain>
    </source>
</reference>
<gene>
    <name evidence="1" type="ORF">N7468_003095</name>
</gene>
<dbReference type="Proteomes" id="UP001150941">
    <property type="component" value="Unassembled WGS sequence"/>
</dbReference>
<proteinExistence type="predicted"/>
<name>A0A9W9TRA5_9EURO</name>